<dbReference type="SUPFAM" id="SSF53901">
    <property type="entry name" value="Thiolase-like"/>
    <property type="match status" value="2"/>
</dbReference>
<dbReference type="EMBL" id="BARV01007292">
    <property type="protein sequence ID" value="GAI05938.1"/>
    <property type="molecule type" value="Genomic_DNA"/>
</dbReference>
<accession>X1KGZ6</accession>
<gene>
    <name evidence="2" type="ORF">S06H3_14877</name>
</gene>
<feature type="domain" description="Thiolase C-terminal" evidence="1">
    <location>
        <begin position="108"/>
        <end position="238"/>
    </location>
</feature>
<dbReference type="GO" id="GO:0016746">
    <property type="term" value="F:acyltransferase activity"/>
    <property type="evidence" value="ECO:0007669"/>
    <property type="project" value="InterPro"/>
</dbReference>
<dbReference type="Pfam" id="PF22691">
    <property type="entry name" value="Thiolase_C_1"/>
    <property type="match status" value="1"/>
</dbReference>
<organism evidence="2">
    <name type="scientific">marine sediment metagenome</name>
    <dbReference type="NCBI Taxonomy" id="412755"/>
    <lineage>
        <taxon>unclassified sequences</taxon>
        <taxon>metagenomes</taxon>
        <taxon>ecological metagenomes</taxon>
    </lineage>
</organism>
<evidence type="ECO:0000259" key="1">
    <source>
        <dbReference type="Pfam" id="PF22691"/>
    </source>
</evidence>
<reference evidence="2" key="1">
    <citation type="journal article" date="2014" name="Front. Microbiol.">
        <title>High frequency of phylogenetically diverse reductive dehalogenase-homologous genes in deep subseafloor sedimentary metagenomes.</title>
        <authorList>
            <person name="Kawai M."/>
            <person name="Futagami T."/>
            <person name="Toyoda A."/>
            <person name="Takaki Y."/>
            <person name="Nishi S."/>
            <person name="Hori S."/>
            <person name="Arai W."/>
            <person name="Tsubouchi T."/>
            <person name="Morono Y."/>
            <person name="Uchiyama I."/>
            <person name="Ito T."/>
            <person name="Fujiyama A."/>
            <person name="Inagaki F."/>
            <person name="Takami H."/>
        </authorList>
    </citation>
    <scope>NUCLEOTIDE SEQUENCE</scope>
    <source>
        <strain evidence="2">Expedition CK06-06</strain>
    </source>
</reference>
<evidence type="ECO:0000313" key="2">
    <source>
        <dbReference type="EMBL" id="GAI05938.1"/>
    </source>
</evidence>
<sequence>VNDITSAGFQMRAYMEKYGVSAEDIAKVAVNNRKNAAKNPSSLKEARYPNLTTKDVLESDNYADPVTGLMVSPPCDGVAALILAPEKQALKITDKPVWITGVGYNQETYYLGDRDLSTSKSMELAGKMAFKAAGIKNPKDEIDLAELFEMYAHEELIFSEALGLAEKGQGGNLNYEINGDLPINPSGGALGGNPPCATGLIRIIEAVKQLRGEANGYQVKDAKKAIASGQIGMCAQNNIIYVLEGGN</sequence>
<name>X1KGZ6_9ZZZZ</name>
<proteinExistence type="predicted"/>
<dbReference type="Gene3D" id="3.40.47.10">
    <property type="match status" value="1"/>
</dbReference>
<feature type="non-terminal residue" evidence="2">
    <location>
        <position position="1"/>
    </location>
</feature>
<dbReference type="InterPro" id="IPR016039">
    <property type="entry name" value="Thiolase-like"/>
</dbReference>
<dbReference type="AlphaFoldDB" id="X1KGZ6"/>
<dbReference type="InterPro" id="IPR055140">
    <property type="entry name" value="Thiolase_C_2"/>
</dbReference>
<comment type="caution">
    <text evidence="2">The sequence shown here is derived from an EMBL/GenBank/DDBJ whole genome shotgun (WGS) entry which is preliminary data.</text>
</comment>
<dbReference type="PANTHER" id="PTHR42870">
    <property type="entry name" value="ACETYL-COA C-ACETYLTRANSFERASE"/>
    <property type="match status" value="1"/>
</dbReference>
<dbReference type="PANTHER" id="PTHR42870:SF7">
    <property type="entry name" value="ACETYL-COA C-ACETYLTRANSFERASE (ACETOACETYL-COA THIOLASE) (ACAB-3)"/>
    <property type="match status" value="1"/>
</dbReference>
<dbReference type="CDD" id="cd00829">
    <property type="entry name" value="SCP-x_thiolase"/>
    <property type="match status" value="1"/>
</dbReference>
<protein>
    <recommendedName>
        <fullName evidence="1">Thiolase C-terminal domain-containing protein</fullName>
    </recommendedName>
</protein>